<dbReference type="AlphaFoldDB" id="E0VCT8"/>
<sequence length="654" mass="73242">MDVITETSLEALLQRATDFRNKATDTAAIEAFCGIIKKEPEGPWIAAKLIASKIQSSEEWEALQGLGVLETCMKNCGSSFHSEIGKFRFLNEMIKLVSPKFLGPKTPVSVRNEVLKMMHDWTLHYPKEHKIKEAYDMLIKQGVIEKNSNSTEGNSKASSVVHLPQKENTLFEDEEKARLLQKLLHSKNPDDLQAANRLIKTMVREDEKRVEIKSKRISEIETIRNNVRLLSEMLETYKPDSSSSDEFDLIKELHLSCERLKPNIMRLASDVQDNDEFLNQVLSVDDELDQVLKKYNTIISEKKSSSFNSFIGEESKNMPALLDLSSPINDIVPLSLESNENYEDILCKPIPNTGSNYMNSLPSIISNTESLEPIICENKSSKNSLDAVFSSLSYQSNNSLEPLGCQMLDHQPKPEKVITLQKNNKLKALKELDILSETLLQQCKVNANPNKNDTNILCLDTENTGSSNTIIKNKSIDTEVCEKNDKSTDLLNKVTSPEKNEKSSDTVDSKTKEDIKSLTDIFISLDNIKPSSIPPINLIEEKNGISVTIHVAKDTPREDVTVFVITTLSKNSSSLTNYLFQAVVPKSCKLKLQQPSGSELPAHNPFLPPSAITQIMLIANPNRIKVNLKCMISYTMDGESFTEMGEVEDLANSP</sequence>
<dbReference type="InterPro" id="IPR041198">
    <property type="entry name" value="GGA_N-GAT"/>
</dbReference>
<dbReference type="Proteomes" id="UP000009046">
    <property type="component" value="Unassembled WGS sequence"/>
</dbReference>
<dbReference type="Pfam" id="PF00790">
    <property type="entry name" value="VHS"/>
    <property type="match status" value="1"/>
</dbReference>
<dbReference type="GO" id="GO:0043130">
    <property type="term" value="F:ubiquitin binding"/>
    <property type="evidence" value="ECO:0007669"/>
    <property type="project" value="InterPro"/>
</dbReference>
<dbReference type="Pfam" id="PF02883">
    <property type="entry name" value="Alpha_adaptinC2"/>
    <property type="match status" value="1"/>
</dbReference>
<dbReference type="SMART" id="SM00809">
    <property type="entry name" value="Alpha_adaptinC2"/>
    <property type="match status" value="1"/>
</dbReference>
<comment type="subcellular location">
    <subcellularLocation>
        <location evidence="2">Early endosome membrane</location>
        <topology evidence="2">Peripheral membrane protein</topology>
    </subcellularLocation>
    <subcellularLocation>
        <location evidence="1">Golgi apparatus</location>
        <location evidence="1">trans-Golgi network membrane</location>
        <topology evidence="1">Peripheral membrane protein</topology>
    </subcellularLocation>
</comment>
<dbReference type="EMBL" id="DS235065">
    <property type="protein sequence ID" value="EEB11194.1"/>
    <property type="molecule type" value="Genomic_DNA"/>
</dbReference>
<feature type="domain" description="VHS" evidence="10">
    <location>
        <begin position="16"/>
        <end position="146"/>
    </location>
</feature>
<evidence type="ECO:0000256" key="1">
    <source>
        <dbReference type="ARBA" id="ARBA00004150"/>
    </source>
</evidence>
<dbReference type="InParanoid" id="E0VCT8"/>
<evidence type="ECO:0000259" key="11">
    <source>
        <dbReference type="PROSITE" id="PS50180"/>
    </source>
</evidence>
<reference evidence="13" key="2">
    <citation type="submission" date="2007-04" db="EMBL/GenBank/DDBJ databases">
        <title>The genome of the human body louse.</title>
        <authorList>
            <consortium name="The Human Body Louse Genome Consortium"/>
            <person name="Kirkness E."/>
            <person name="Walenz B."/>
            <person name="Hass B."/>
            <person name="Bruggner R."/>
            <person name="Strausberg R."/>
        </authorList>
    </citation>
    <scope>NUCLEOTIDE SEQUENCE</scope>
    <source>
        <strain evidence="13">USDA</strain>
    </source>
</reference>
<dbReference type="KEGG" id="phu:Phum_PHUM097410"/>
<comment type="similarity">
    <text evidence="3">Belongs to the GGA protein family.</text>
</comment>
<organism>
    <name type="scientific">Pediculus humanus subsp. corporis</name>
    <name type="common">Body louse</name>
    <dbReference type="NCBI Taxonomy" id="121224"/>
    <lineage>
        <taxon>Eukaryota</taxon>
        <taxon>Metazoa</taxon>
        <taxon>Ecdysozoa</taxon>
        <taxon>Arthropoda</taxon>
        <taxon>Hexapoda</taxon>
        <taxon>Insecta</taxon>
        <taxon>Pterygota</taxon>
        <taxon>Neoptera</taxon>
        <taxon>Paraneoptera</taxon>
        <taxon>Psocodea</taxon>
        <taxon>Troctomorpha</taxon>
        <taxon>Phthiraptera</taxon>
        <taxon>Anoplura</taxon>
        <taxon>Pediculidae</taxon>
        <taxon>Pediculus</taxon>
    </lineage>
</organism>
<reference evidence="13" key="1">
    <citation type="submission" date="2007-04" db="EMBL/GenBank/DDBJ databases">
        <title>Annotation of Pediculus humanus corporis strain USDA.</title>
        <authorList>
            <person name="Kirkness E."/>
            <person name="Hannick L."/>
            <person name="Hass B."/>
            <person name="Bruggner R."/>
            <person name="Lawson D."/>
            <person name="Bidwell S."/>
            <person name="Joardar V."/>
            <person name="Caler E."/>
            <person name="Walenz B."/>
            <person name="Inman J."/>
            <person name="Schobel S."/>
            <person name="Galinsky K."/>
            <person name="Amedeo P."/>
            <person name="Strausberg R."/>
        </authorList>
    </citation>
    <scope>NUCLEOTIDE SEQUENCE</scope>
    <source>
        <strain evidence="13">USDA</strain>
    </source>
</reference>
<dbReference type="RefSeq" id="XP_002423932.1">
    <property type="nucleotide sequence ID" value="XM_002423887.1"/>
</dbReference>
<dbReference type="Gene3D" id="2.60.40.1230">
    <property type="match status" value="1"/>
</dbReference>
<dbReference type="GO" id="GO:0031267">
    <property type="term" value="F:small GTPase binding"/>
    <property type="evidence" value="ECO:0007669"/>
    <property type="project" value="InterPro"/>
</dbReference>
<keyword evidence="5" id="KW-0967">Endosome</keyword>
<evidence type="ECO:0000256" key="4">
    <source>
        <dbReference type="ARBA" id="ARBA00022448"/>
    </source>
</evidence>
<dbReference type="SUPFAM" id="SSF48464">
    <property type="entry name" value="ENTH/VHS domain"/>
    <property type="match status" value="1"/>
</dbReference>
<evidence type="ECO:0000313" key="15">
    <source>
        <dbReference type="Proteomes" id="UP000009046"/>
    </source>
</evidence>
<dbReference type="GO" id="GO:0005802">
    <property type="term" value="C:trans-Golgi network"/>
    <property type="evidence" value="ECO:0007669"/>
    <property type="project" value="InterPro"/>
</dbReference>
<evidence type="ECO:0000256" key="7">
    <source>
        <dbReference type="ARBA" id="ARBA00022927"/>
    </source>
</evidence>
<dbReference type="CDD" id="cd03567">
    <property type="entry name" value="VHS_GGA_metazoan"/>
    <property type="match status" value="1"/>
</dbReference>
<dbReference type="InterPro" id="IPR008152">
    <property type="entry name" value="Clathrin_a/b/g-adaptin_app_Ig"/>
</dbReference>
<keyword evidence="7" id="KW-0653">Protein transport</keyword>
<keyword evidence="6" id="KW-0832">Ubl conjugation</keyword>
<dbReference type="Gene3D" id="1.20.5.170">
    <property type="match status" value="1"/>
</dbReference>
<dbReference type="PROSITE" id="PS50180">
    <property type="entry name" value="GAE"/>
    <property type="match status" value="1"/>
</dbReference>
<dbReference type="CTD" id="8238051"/>
<dbReference type="GO" id="GO:0031901">
    <property type="term" value="C:early endosome membrane"/>
    <property type="evidence" value="ECO:0007669"/>
    <property type="project" value="UniProtKB-SubCell"/>
</dbReference>
<proteinExistence type="inferred from homology"/>
<evidence type="ECO:0000256" key="6">
    <source>
        <dbReference type="ARBA" id="ARBA00022843"/>
    </source>
</evidence>
<dbReference type="EnsemblMetazoa" id="PHUM097410-RA">
    <property type="protein sequence ID" value="PHUM097410-PA"/>
    <property type="gene ID" value="PHUM097410"/>
</dbReference>
<name>E0VCT8_PEDHC</name>
<dbReference type="Gene3D" id="1.20.58.160">
    <property type="match status" value="1"/>
</dbReference>
<dbReference type="PANTHER" id="PTHR45905:SF1">
    <property type="entry name" value="GOLGI-LOCALIZED, GAMMA-ADAPTIN EAR CONTAINING, ARF BINDING PROTEIN"/>
    <property type="match status" value="1"/>
</dbReference>
<dbReference type="PANTHER" id="PTHR45905">
    <property type="entry name" value="GOLGI-LOCALIZED, GAMMA-ADAPTIN EAR CONTAINING, ARF BINDING PROTEIN"/>
    <property type="match status" value="1"/>
</dbReference>
<dbReference type="VEuPathDB" id="VectorBase:PHUM097410"/>
<dbReference type="InterPro" id="IPR008942">
    <property type="entry name" value="ENTH_VHS"/>
</dbReference>
<dbReference type="GO" id="GO:0006886">
    <property type="term" value="P:intracellular protein transport"/>
    <property type="evidence" value="ECO:0007669"/>
    <property type="project" value="InterPro"/>
</dbReference>
<dbReference type="HOGENOM" id="CLU_015010_0_0_1"/>
<dbReference type="GO" id="GO:0006893">
    <property type="term" value="P:Golgi to plasma membrane transport"/>
    <property type="evidence" value="ECO:0007669"/>
    <property type="project" value="TreeGrafter"/>
</dbReference>
<dbReference type="InterPro" id="IPR027422">
    <property type="entry name" value="GGA1-3"/>
</dbReference>
<feature type="domain" description="GAE" evidence="11">
    <location>
        <begin position="532"/>
        <end position="651"/>
    </location>
</feature>
<dbReference type="STRING" id="121224.E0VCT8"/>
<dbReference type="OrthoDB" id="447025at2759"/>
<evidence type="ECO:0000313" key="13">
    <source>
        <dbReference type="EMBL" id="EEB11194.1"/>
    </source>
</evidence>
<keyword evidence="4" id="KW-0813">Transport</keyword>
<protein>
    <submittedName>
        <fullName evidence="13">ADP-ribosylation factor-binding protein GGA1, putative</fullName>
    </submittedName>
</protein>
<dbReference type="Gene3D" id="1.25.40.90">
    <property type="match status" value="1"/>
</dbReference>
<dbReference type="SUPFAM" id="SSF49348">
    <property type="entry name" value="Clathrin adaptor appendage domain"/>
    <property type="match status" value="1"/>
</dbReference>
<dbReference type="InterPro" id="IPR038425">
    <property type="entry name" value="GAT_sf"/>
</dbReference>
<evidence type="ECO:0000256" key="8">
    <source>
        <dbReference type="ARBA" id="ARBA00023034"/>
    </source>
</evidence>
<dbReference type="GO" id="GO:0035091">
    <property type="term" value="F:phosphatidylinositol binding"/>
    <property type="evidence" value="ECO:0007669"/>
    <property type="project" value="InterPro"/>
</dbReference>
<feature type="domain" description="GAT" evidence="12">
    <location>
        <begin position="173"/>
        <end position="300"/>
    </location>
</feature>
<dbReference type="GO" id="GO:0034394">
    <property type="term" value="P:protein localization to cell surface"/>
    <property type="evidence" value="ECO:0007669"/>
    <property type="project" value="TreeGrafter"/>
</dbReference>
<dbReference type="GeneID" id="8238051"/>
<dbReference type="Pfam" id="PF03127">
    <property type="entry name" value="GAT"/>
    <property type="match status" value="1"/>
</dbReference>
<dbReference type="InterPro" id="IPR013041">
    <property type="entry name" value="Clathrin_app_Ig-like_sf"/>
</dbReference>
<keyword evidence="15" id="KW-1185">Reference proteome</keyword>
<evidence type="ECO:0000256" key="9">
    <source>
        <dbReference type="ARBA" id="ARBA00023136"/>
    </source>
</evidence>
<accession>E0VCT8</accession>
<evidence type="ECO:0000259" key="12">
    <source>
        <dbReference type="PROSITE" id="PS50909"/>
    </source>
</evidence>
<gene>
    <name evidence="14" type="primary">8238051</name>
    <name evidence="13" type="ORF">Phum_PHUM097410</name>
</gene>
<evidence type="ECO:0000256" key="2">
    <source>
        <dbReference type="ARBA" id="ARBA00004220"/>
    </source>
</evidence>
<dbReference type="SUPFAM" id="SSF89009">
    <property type="entry name" value="GAT-like domain"/>
    <property type="match status" value="1"/>
</dbReference>
<dbReference type="InterPro" id="IPR002014">
    <property type="entry name" value="VHS_dom"/>
</dbReference>
<keyword evidence="8" id="KW-0333">Golgi apparatus</keyword>
<keyword evidence="9" id="KW-0472">Membrane</keyword>
<reference evidence="14" key="3">
    <citation type="submission" date="2021-02" db="UniProtKB">
        <authorList>
            <consortium name="EnsemblMetazoa"/>
        </authorList>
    </citation>
    <scope>IDENTIFICATION</scope>
    <source>
        <strain evidence="14">USDA</strain>
    </source>
</reference>
<evidence type="ECO:0000313" key="14">
    <source>
        <dbReference type="EnsemblMetazoa" id="PHUM097410-PA"/>
    </source>
</evidence>
<dbReference type="InterPro" id="IPR008153">
    <property type="entry name" value="GAE_dom"/>
</dbReference>
<dbReference type="CDD" id="cd14234">
    <property type="entry name" value="GAT_GGA_meta"/>
    <property type="match status" value="1"/>
</dbReference>
<dbReference type="SMART" id="SM00288">
    <property type="entry name" value="VHS"/>
    <property type="match status" value="1"/>
</dbReference>
<dbReference type="EMBL" id="AAZO01001165">
    <property type="status" value="NOT_ANNOTATED_CDS"/>
    <property type="molecule type" value="Genomic_DNA"/>
</dbReference>
<dbReference type="InterPro" id="IPR004152">
    <property type="entry name" value="GAT_dom"/>
</dbReference>
<dbReference type="eggNOG" id="KOG1086">
    <property type="taxonomic scope" value="Eukaryota"/>
</dbReference>
<dbReference type="FunCoup" id="E0VCT8">
    <property type="interactions" value="1499"/>
</dbReference>
<evidence type="ECO:0000256" key="3">
    <source>
        <dbReference type="ARBA" id="ARBA00008099"/>
    </source>
</evidence>
<dbReference type="PROSITE" id="PS50179">
    <property type="entry name" value="VHS"/>
    <property type="match status" value="1"/>
</dbReference>
<evidence type="ECO:0000259" key="10">
    <source>
        <dbReference type="PROSITE" id="PS50179"/>
    </source>
</evidence>
<evidence type="ECO:0000256" key="5">
    <source>
        <dbReference type="ARBA" id="ARBA00022753"/>
    </source>
</evidence>
<dbReference type="Pfam" id="PF18308">
    <property type="entry name" value="GGA_N-GAT"/>
    <property type="match status" value="1"/>
</dbReference>
<dbReference type="PROSITE" id="PS50909">
    <property type="entry name" value="GAT"/>
    <property type="match status" value="1"/>
</dbReference>
<dbReference type="OMA" id="VICGWEL"/>